<gene>
    <name evidence="5" type="ORF">Taro_029752</name>
</gene>
<comment type="caution">
    <text evidence="5">The sequence shown here is derived from an EMBL/GenBank/DDBJ whole genome shotgun (WGS) entry which is preliminary data.</text>
</comment>
<protein>
    <submittedName>
        <fullName evidence="5">Uncharacterized protein</fullName>
    </submittedName>
</protein>
<evidence type="ECO:0000256" key="3">
    <source>
        <dbReference type="ARBA" id="ARBA00023065"/>
    </source>
</evidence>
<dbReference type="PANTHER" id="PTHR16254">
    <property type="entry name" value="POTASSIUM/PROTON ANTIPORTER-RELATED"/>
    <property type="match status" value="1"/>
</dbReference>
<name>A0A843VEL6_COLES</name>
<accession>A0A843VEL6</accession>
<feature type="compositionally biased region" description="Basic and acidic residues" evidence="4">
    <location>
        <begin position="332"/>
        <end position="342"/>
    </location>
</feature>
<feature type="compositionally biased region" description="Polar residues" evidence="4">
    <location>
        <begin position="354"/>
        <end position="363"/>
    </location>
</feature>
<dbReference type="Proteomes" id="UP000652761">
    <property type="component" value="Unassembled WGS sequence"/>
</dbReference>
<keyword evidence="2" id="KW-0050">Antiport</keyword>
<evidence type="ECO:0000256" key="1">
    <source>
        <dbReference type="ARBA" id="ARBA00022448"/>
    </source>
</evidence>
<feature type="region of interest" description="Disordered" evidence="4">
    <location>
        <begin position="301"/>
        <end position="363"/>
    </location>
</feature>
<evidence type="ECO:0000256" key="4">
    <source>
        <dbReference type="SAM" id="MobiDB-lite"/>
    </source>
</evidence>
<keyword evidence="1" id="KW-0813">Transport</keyword>
<dbReference type="EMBL" id="NMUH01001999">
    <property type="protein sequence ID" value="MQL97072.1"/>
    <property type="molecule type" value="Genomic_DNA"/>
</dbReference>
<keyword evidence="6" id="KW-1185">Reference proteome</keyword>
<dbReference type="GO" id="GO:0015386">
    <property type="term" value="F:potassium:proton antiporter activity"/>
    <property type="evidence" value="ECO:0007669"/>
    <property type="project" value="InterPro"/>
</dbReference>
<proteinExistence type="predicted"/>
<feature type="compositionally biased region" description="Low complexity" evidence="4">
    <location>
        <begin position="311"/>
        <end position="330"/>
    </location>
</feature>
<dbReference type="AlphaFoldDB" id="A0A843VEL6"/>
<evidence type="ECO:0000256" key="2">
    <source>
        <dbReference type="ARBA" id="ARBA00022449"/>
    </source>
</evidence>
<reference evidence="5" key="1">
    <citation type="submission" date="2017-07" db="EMBL/GenBank/DDBJ databases">
        <title>Taro Niue Genome Assembly and Annotation.</title>
        <authorList>
            <person name="Atibalentja N."/>
            <person name="Keating K."/>
            <person name="Fields C.J."/>
        </authorList>
    </citation>
    <scope>NUCLEOTIDE SEQUENCE</scope>
    <source>
        <strain evidence="5">Niue_2</strain>
        <tissue evidence="5">Leaf</tissue>
    </source>
</reference>
<evidence type="ECO:0000313" key="6">
    <source>
        <dbReference type="Proteomes" id="UP000652761"/>
    </source>
</evidence>
<sequence length="463" mass="48775">MAQSNEQLRHCQLRKDTALASYSEIRMAPMGPSVQVGREDGGSGFGNRKLTEITEAPTVHQATRSVEAGRQGSREGSDDCVGVVGSNGCRSGEEEAGCESNRGGFGDCEGHGGGIECCSGEEENALLPFAFLSEDHFLEISVSHLPAPVLEENVRSEEEAVLALALPASPPMSEDLHVAMEHCSDKLGLSLELGSFAAGVMISTTDLSQHTLEQEYLGRLEKVGAATRVRGCYCSSVEEGGGKCSPKLMLMVLGGWRDGLWAAPGKEGAAAINGEPGGLIWLNPIFEEDWYIDSSANPSMTESMLPQAVDSSSSCSSSSSTSSPPSLASSEGCRHLPLEHPHLQPYPAPHGIHQHQTSGRKTDVTTGITSLARRTRATAEVTTPLLFKLIPAVIHLGILLRWFAPDGGQNEIAANMPLRERSREGGSSVVGNGGGSNIIGDGGRQHSAGASVMGEVEALSDDF</sequence>
<organism evidence="5 6">
    <name type="scientific">Colocasia esculenta</name>
    <name type="common">Wild taro</name>
    <name type="synonym">Arum esculentum</name>
    <dbReference type="NCBI Taxonomy" id="4460"/>
    <lineage>
        <taxon>Eukaryota</taxon>
        <taxon>Viridiplantae</taxon>
        <taxon>Streptophyta</taxon>
        <taxon>Embryophyta</taxon>
        <taxon>Tracheophyta</taxon>
        <taxon>Spermatophyta</taxon>
        <taxon>Magnoliopsida</taxon>
        <taxon>Liliopsida</taxon>
        <taxon>Araceae</taxon>
        <taxon>Aroideae</taxon>
        <taxon>Colocasieae</taxon>
        <taxon>Colocasia</taxon>
    </lineage>
</organism>
<dbReference type="InterPro" id="IPR045158">
    <property type="entry name" value="KEA4/5/6-like"/>
</dbReference>
<dbReference type="PANTHER" id="PTHR16254:SF14">
    <property type="entry name" value="TRANSMEMBRANE AND COILED-COIL DOMAIN-CONTAINING PROTEIN 3"/>
    <property type="match status" value="1"/>
</dbReference>
<evidence type="ECO:0000313" key="5">
    <source>
        <dbReference type="EMBL" id="MQL97072.1"/>
    </source>
</evidence>
<keyword evidence="3" id="KW-0406">Ion transport</keyword>
<dbReference type="OrthoDB" id="1654420at2759"/>